<reference evidence="3 4" key="1">
    <citation type="submission" date="2022-11" db="UniProtKB">
        <authorList>
            <consortium name="WormBaseParasite"/>
        </authorList>
    </citation>
    <scope>IDENTIFICATION</scope>
</reference>
<feature type="compositionally biased region" description="Basic and acidic residues" evidence="1">
    <location>
        <begin position="1"/>
        <end position="13"/>
    </location>
</feature>
<keyword evidence="2" id="KW-1185">Reference proteome</keyword>
<accession>A0A914HPA2</accession>
<dbReference type="Proteomes" id="UP000887572">
    <property type="component" value="Unplaced"/>
</dbReference>
<protein>
    <submittedName>
        <fullName evidence="3 4">Uncharacterized protein</fullName>
    </submittedName>
</protein>
<evidence type="ECO:0000313" key="3">
    <source>
        <dbReference type="WBParaSite" id="Gr19_v10_g2444.t1"/>
    </source>
</evidence>
<dbReference type="WBParaSite" id="Gr19_v10_g2447.t1">
    <property type="protein sequence ID" value="Gr19_v10_g2447.t1"/>
    <property type="gene ID" value="Gr19_v10_g2447"/>
</dbReference>
<dbReference type="AlphaFoldDB" id="A0A914HPA2"/>
<evidence type="ECO:0000313" key="4">
    <source>
        <dbReference type="WBParaSite" id="Gr19_v10_g2447.t1"/>
    </source>
</evidence>
<name>A0A914HPA2_GLORO</name>
<evidence type="ECO:0000313" key="2">
    <source>
        <dbReference type="Proteomes" id="UP000887572"/>
    </source>
</evidence>
<organism evidence="2 3">
    <name type="scientific">Globodera rostochiensis</name>
    <name type="common">Golden nematode worm</name>
    <name type="synonym">Heterodera rostochiensis</name>
    <dbReference type="NCBI Taxonomy" id="31243"/>
    <lineage>
        <taxon>Eukaryota</taxon>
        <taxon>Metazoa</taxon>
        <taxon>Ecdysozoa</taxon>
        <taxon>Nematoda</taxon>
        <taxon>Chromadorea</taxon>
        <taxon>Rhabditida</taxon>
        <taxon>Tylenchina</taxon>
        <taxon>Tylenchomorpha</taxon>
        <taxon>Tylenchoidea</taxon>
        <taxon>Heteroderidae</taxon>
        <taxon>Heteroderinae</taxon>
        <taxon>Globodera</taxon>
    </lineage>
</organism>
<sequence>MSRDPRGATREISDNSPRQTSKGNRRHSEERVAAFEAKTIGRAIANASIVDDVATSLMLAMSGRLILRTIKAWLLDRQNGLISNRTNRRWDGESIKFGRNSLSLNDIRWVYGRFGKVPGRNECPEQHRTLCSG</sequence>
<dbReference type="WBParaSite" id="Gr19_v10_g2444.t1">
    <property type="protein sequence ID" value="Gr19_v10_g2444.t1"/>
    <property type="gene ID" value="Gr19_v10_g2444"/>
</dbReference>
<evidence type="ECO:0000256" key="1">
    <source>
        <dbReference type="SAM" id="MobiDB-lite"/>
    </source>
</evidence>
<feature type="region of interest" description="Disordered" evidence="1">
    <location>
        <begin position="1"/>
        <end position="30"/>
    </location>
</feature>
<proteinExistence type="predicted"/>